<organism evidence="1 2">
    <name type="scientific">Mycolicibacterium doricum</name>
    <dbReference type="NCBI Taxonomy" id="126673"/>
    <lineage>
        <taxon>Bacteria</taxon>
        <taxon>Bacillati</taxon>
        <taxon>Actinomycetota</taxon>
        <taxon>Actinomycetes</taxon>
        <taxon>Mycobacteriales</taxon>
        <taxon>Mycobacteriaceae</taxon>
        <taxon>Mycolicibacterium</taxon>
    </lineage>
</organism>
<evidence type="ECO:0000313" key="2">
    <source>
        <dbReference type="Proteomes" id="UP000467201"/>
    </source>
</evidence>
<dbReference type="Proteomes" id="UP000467201">
    <property type="component" value="Chromosome"/>
</dbReference>
<name>A0A7I7VXQ6_9MYCO</name>
<dbReference type="AlphaFoldDB" id="A0A7I7VXQ6"/>
<accession>A0A7I7VXQ6</accession>
<dbReference type="OrthoDB" id="5110616at2"/>
<gene>
    <name evidence="1" type="ORF">MDOR_30920</name>
</gene>
<dbReference type="KEGG" id="mdr:MDOR_30920"/>
<sequence>MSDRRSGRTTHVLKYNGGTFSIELGPRTDINTFREPLSRFNGTKPWALTLVPIPETMNYDEMLEKRIEPTRFLQAGGYADRMTVEIRRAGGDEWNLDCIWGVLGHQADGEQQLDVPIKLPASTQLVSSSEVFKAEEAAELFYTYFKTGDIPDNYALRPIGGWTAEGEWVNLSRRPAS</sequence>
<proteinExistence type="predicted"/>
<dbReference type="RefSeq" id="WP_085192115.1">
    <property type="nucleotide sequence ID" value="NZ_AP022605.1"/>
</dbReference>
<protein>
    <submittedName>
        <fullName evidence="1">Uncharacterized protein</fullName>
    </submittedName>
</protein>
<reference evidence="1 2" key="1">
    <citation type="journal article" date="2019" name="Emerg. Microbes Infect.">
        <title>Comprehensive subspecies identification of 175 nontuberculous mycobacteria species based on 7547 genomic profiles.</title>
        <authorList>
            <person name="Matsumoto Y."/>
            <person name="Kinjo T."/>
            <person name="Motooka D."/>
            <person name="Nabeya D."/>
            <person name="Jung N."/>
            <person name="Uechi K."/>
            <person name="Horii T."/>
            <person name="Iida T."/>
            <person name="Fujita J."/>
            <person name="Nakamura S."/>
        </authorList>
    </citation>
    <scope>NUCLEOTIDE SEQUENCE [LARGE SCALE GENOMIC DNA]</scope>
    <source>
        <strain evidence="1 2">JCM 12405</strain>
    </source>
</reference>
<evidence type="ECO:0000313" key="1">
    <source>
        <dbReference type="EMBL" id="BBZ08923.1"/>
    </source>
</evidence>
<dbReference type="EMBL" id="AP022605">
    <property type="protein sequence ID" value="BBZ08923.1"/>
    <property type="molecule type" value="Genomic_DNA"/>
</dbReference>